<dbReference type="Proteomes" id="UP000008065">
    <property type="component" value="Unassembled WGS sequence"/>
</dbReference>
<dbReference type="EMBL" id="GL891382">
    <property type="protein sequence ID" value="EGO53797.1"/>
    <property type="molecule type" value="Genomic_DNA"/>
</dbReference>
<dbReference type="VEuPathDB" id="FungiDB:NEUTE1DRAFT_106670"/>
<proteinExistence type="predicted"/>
<gene>
    <name evidence="2" type="ORF">NEUTE1DRAFT_106670</name>
</gene>
<feature type="region of interest" description="Disordered" evidence="1">
    <location>
        <begin position="1"/>
        <end position="20"/>
    </location>
</feature>
<evidence type="ECO:0000313" key="3">
    <source>
        <dbReference type="Proteomes" id="UP000008065"/>
    </source>
</evidence>
<sequence>MVSAQGIQSAKQTYMRNSNTTCGIPSKLLRHDANASLMRKSTSPTREEAILKPGKSRVQVRLVRRPVEQAQSRRLAPVLRIIGGQNFIMHDEMCDRFVFQGHSHMFLVSVMNGSSHTARRSDQTLCLVAVPGPKPGGHETSKVTVAYF</sequence>
<reference evidence="3" key="1">
    <citation type="journal article" date="2011" name="Genetics">
        <title>Massive changes in genome architecture accompany the transition to self-fertility in the filamentous fungus Neurospora tetrasperma.</title>
        <authorList>
            <person name="Ellison C.E."/>
            <person name="Stajich J.E."/>
            <person name="Jacobson D.J."/>
            <person name="Natvig D.O."/>
            <person name="Lapidus A."/>
            <person name="Foster B."/>
            <person name="Aerts A."/>
            <person name="Riley R."/>
            <person name="Lindquist E.A."/>
            <person name="Grigoriev I.V."/>
            <person name="Taylor J.W."/>
        </authorList>
    </citation>
    <scope>NUCLEOTIDE SEQUENCE [LARGE SCALE GENOMIC DNA]</scope>
    <source>
        <strain evidence="3">FGSC 2508 / P0657</strain>
    </source>
</reference>
<dbReference type="KEGG" id="nte:NEUTE1DRAFT106670"/>
<name>F8N0G9_NEUT8</name>
<keyword evidence="3" id="KW-1185">Reference proteome</keyword>
<dbReference type="HOGENOM" id="CLU_1695993_0_0_1"/>
<dbReference type="RefSeq" id="XP_009857371.1">
    <property type="nucleotide sequence ID" value="XM_009859069.1"/>
</dbReference>
<organism evidence="2 3">
    <name type="scientific">Neurospora tetrasperma (strain FGSC 2508 / ATCC MYA-4615 / P0657)</name>
    <dbReference type="NCBI Taxonomy" id="510951"/>
    <lineage>
        <taxon>Eukaryota</taxon>
        <taxon>Fungi</taxon>
        <taxon>Dikarya</taxon>
        <taxon>Ascomycota</taxon>
        <taxon>Pezizomycotina</taxon>
        <taxon>Sordariomycetes</taxon>
        <taxon>Sordariomycetidae</taxon>
        <taxon>Sordariales</taxon>
        <taxon>Sordariaceae</taxon>
        <taxon>Neurospora</taxon>
    </lineage>
</organism>
<dbReference type="OrthoDB" id="10354200at2759"/>
<dbReference type="GeneID" id="20822285"/>
<dbReference type="AlphaFoldDB" id="F8N0G9"/>
<evidence type="ECO:0000313" key="2">
    <source>
        <dbReference type="EMBL" id="EGO53797.1"/>
    </source>
</evidence>
<protein>
    <submittedName>
        <fullName evidence="2">Uncharacterized protein</fullName>
    </submittedName>
</protein>
<evidence type="ECO:0000256" key="1">
    <source>
        <dbReference type="SAM" id="MobiDB-lite"/>
    </source>
</evidence>
<accession>F8N0G9</accession>